<evidence type="ECO:0000313" key="10">
    <source>
        <dbReference type="Proteomes" id="UP001146793"/>
    </source>
</evidence>
<feature type="compositionally biased region" description="Basic and acidic residues" evidence="7">
    <location>
        <begin position="60"/>
        <end position="71"/>
    </location>
</feature>
<dbReference type="Proteomes" id="UP001146793">
    <property type="component" value="Unassembled WGS sequence"/>
</dbReference>
<gene>
    <name evidence="9" type="ORF">M0812_20685</name>
</gene>
<feature type="transmembrane region" description="Helical" evidence="8">
    <location>
        <begin position="122"/>
        <end position="143"/>
    </location>
</feature>
<keyword evidence="5 8" id="KW-0472">Membrane</keyword>
<feature type="transmembrane region" description="Helical" evidence="8">
    <location>
        <begin position="216"/>
        <end position="236"/>
    </location>
</feature>
<evidence type="ECO:0000256" key="5">
    <source>
        <dbReference type="ARBA" id="ARBA00023136"/>
    </source>
</evidence>
<dbReference type="EMBL" id="JANTQA010000047">
    <property type="protein sequence ID" value="KAJ3431764.1"/>
    <property type="molecule type" value="Genomic_DNA"/>
</dbReference>
<dbReference type="InterPro" id="IPR000109">
    <property type="entry name" value="POT_fam"/>
</dbReference>
<name>A0AAV7YSG7_9EUKA</name>
<dbReference type="PROSITE" id="PS01023">
    <property type="entry name" value="PTR2_2"/>
    <property type="match status" value="1"/>
</dbReference>
<feature type="transmembrane region" description="Helical" evidence="8">
    <location>
        <begin position="508"/>
        <end position="525"/>
    </location>
</feature>
<dbReference type="Gene3D" id="1.20.1250.20">
    <property type="entry name" value="MFS general substrate transporter like domains"/>
    <property type="match status" value="1"/>
</dbReference>
<reference evidence="9" key="1">
    <citation type="submission" date="2022-08" db="EMBL/GenBank/DDBJ databases">
        <title>Novel sulphate-reducing endosymbionts in the free-living metamonad Anaeramoeba.</title>
        <authorList>
            <person name="Jerlstrom-Hultqvist J."/>
            <person name="Cepicka I."/>
            <person name="Gallot-Lavallee L."/>
            <person name="Salas-Leiva D."/>
            <person name="Curtis B.A."/>
            <person name="Zahonova K."/>
            <person name="Pipaliya S."/>
            <person name="Dacks J."/>
            <person name="Roger A.J."/>
        </authorList>
    </citation>
    <scope>NUCLEOTIDE SEQUENCE</scope>
    <source>
        <strain evidence="9">Busselton2</strain>
    </source>
</reference>
<dbReference type="InterPro" id="IPR036259">
    <property type="entry name" value="MFS_trans_sf"/>
</dbReference>
<proteinExistence type="inferred from homology"/>
<feature type="transmembrane region" description="Helical" evidence="8">
    <location>
        <begin position="477"/>
        <end position="496"/>
    </location>
</feature>
<protein>
    <submittedName>
        <fullName evidence="9">Solute carrier family 15 member</fullName>
    </submittedName>
</protein>
<feature type="transmembrane region" description="Helical" evidence="8">
    <location>
        <begin position="537"/>
        <end position="559"/>
    </location>
</feature>
<comment type="caution">
    <text evidence="9">The sequence shown here is derived from an EMBL/GenBank/DDBJ whole genome shotgun (WGS) entry which is preliminary data.</text>
</comment>
<feature type="transmembrane region" description="Helical" evidence="8">
    <location>
        <begin position="150"/>
        <end position="169"/>
    </location>
</feature>
<feature type="region of interest" description="Disordered" evidence="7">
    <location>
        <begin position="1"/>
        <end position="71"/>
    </location>
</feature>
<feature type="transmembrane region" description="Helical" evidence="8">
    <location>
        <begin position="438"/>
        <end position="457"/>
    </location>
</feature>
<dbReference type="AlphaFoldDB" id="A0AAV7YSG7"/>
<feature type="transmembrane region" description="Helical" evidence="8">
    <location>
        <begin position="353"/>
        <end position="370"/>
    </location>
</feature>
<sequence>MNEKKNLLNEQPTNFLEQGSSSTTSDSRSYESEPNRMPLKHDLSTNSGGDNRNKQKKKDTKTEEEKEKEKDKGEFEFPKGFYYTLATEFAERFVHYSMRAILVIFLKSEIMGYTDREAIEIYHGWIAVTYFLPLLGAAIAENWIGKYKTILYFSFWMYGFGCVLLTLCARFASKFLLYLSLSMIACGCACIKPNVSSFLSDQLKKSNEHVLNRVYSLFYMMVNVGSILSMLITPSIQKYCSFWLAFLISAVLMFSAVAVFRLGKRHYTLLPVKKGLIPKFCSVIKRAIVNRRRVKQSGKYHPKRHWLDWAKIGDLDAGEEECSSILHSSGSTNFKDGQEQINEWNGFVLDVKVFIHALQIFFPLAVFWALQHQTASTWVIQAEEMDLRIKIGKINFTISPAQVIILNPILLQIMIPIFSRIVYPYLRKRGIHFTPLQRVCFGLIWASLSFVAAGILQQKIDEAKESKLYWTWQIPQYVLLVISETFVAVTGLELAISQSPKSTKSLMMSVWGVTIGLGNILVSVVEEINFFTKTRDQFFFFAALMILFFFIYIFVAYNYTYSDKYRERESTNLPVVNGNNNNNFDPNSSKNMVHNGFDSLSGEYKDDDILIDYSQSEDKKL</sequence>
<dbReference type="GO" id="GO:0016020">
    <property type="term" value="C:membrane"/>
    <property type="evidence" value="ECO:0007669"/>
    <property type="project" value="UniProtKB-SubCell"/>
</dbReference>
<evidence type="ECO:0000256" key="8">
    <source>
        <dbReference type="SAM" id="Phobius"/>
    </source>
</evidence>
<feature type="transmembrane region" description="Helical" evidence="8">
    <location>
        <begin position="242"/>
        <end position="263"/>
    </location>
</feature>
<organism evidence="9 10">
    <name type="scientific">Anaeramoeba flamelloides</name>
    <dbReference type="NCBI Taxonomy" id="1746091"/>
    <lineage>
        <taxon>Eukaryota</taxon>
        <taxon>Metamonada</taxon>
        <taxon>Anaeramoebidae</taxon>
        <taxon>Anaeramoeba</taxon>
    </lineage>
</organism>
<evidence type="ECO:0000256" key="3">
    <source>
        <dbReference type="ARBA" id="ARBA00022692"/>
    </source>
</evidence>
<evidence type="ECO:0000256" key="1">
    <source>
        <dbReference type="ARBA" id="ARBA00004141"/>
    </source>
</evidence>
<dbReference type="Pfam" id="PF00854">
    <property type="entry name" value="PTR2"/>
    <property type="match status" value="1"/>
</dbReference>
<evidence type="ECO:0000256" key="4">
    <source>
        <dbReference type="ARBA" id="ARBA00022989"/>
    </source>
</evidence>
<dbReference type="GO" id="GO:0006857">
    <property type="term" value="P:oligopeptide transport"/>
    <property type="evidence" value="ECO:0007669"/>
    <property type="project" value="InterPro"/>
</dbReference>
<accession>A0AAV7YSG7</accession>
<dbReference type="SUPFAM" id="SSF103473">
    <property type="entry name" value="MFS general substrate transporter"/>
    <property type="match status" value="1"/>
</dbReference>
<comment type="subcellular location">
    <subcellularLocation>
        <location evidence="1 6">Membrane</location>
        <topology evidence="1 6">Multi-pass membrane protein</topology>
    </subcellularLocation>
</comment>
<evidence type="ECO:0000313" key="9">
    <source>
        <dbReference type="EMBL" id="KAJ3431764.1"/>
    </source>
</evidence>
<evidence type="ECO:0000256" key="7">
    <source>
        <dbReference type="SAM" id="MobiDB-lite"/>
    </source>
</evidence>
<dbReference type="PANTHER" id="PTHR11654">
    <property type="entry name" value="OLIGOPEPTIDE TRANSPORTER-RELATED"/>
    <property type="match status" value="1"/>
</dbReference>
<dbReference type="GO" id="GO:0022857">
    <property type="term" value="F:transmembrane transporter activity"/>
    <property type="evidence" value="ECO:0007669"/>
    <property type="project" value="InterPro"/>
</dbReference>
<keyword evidence="3 6" id="KW-0812">Transmembrane</keyword>
<comment type="similarity">
    <text evidence="2 6">Belongs to the major facilitator superfamily. Proton-dependent oligopeptide transporter (POT/PTR) (TC 2.A.17) family.</text>
</comment>
<feature type="compositionally biased region" description="Basic and acidic residues" evidence="7">
    <location>
        <begin position="28"/>
        <end position="43"/>
    </location>
</feature>
<keyword evidence="6" id="KW-0813">Transport</keyword>
<feature type="transmembrane region" description="Helical" evidence="8">
    <location>
        <begin position="404"/>
        <end position="426"/>
    </location>
</feature>
<keyword evidence="4 8" id="KW-1133">Transmembrane helix</keyword>
<feature type="compositionally biased region" description="Polar residues" evidence="7">
    <location>
        <begin position="8"/>
        <end position="19"/>
    </location>
</feature>
<feature type="transmembrane region" description="Helical" evidence="8">
    <location>
        <begin position="175"/>
        <end position="195"/>
    </location>
</feature>
<evidence type="ECO:0000256" key="6">
    <source>
        <dbReference type="RuleBase" id="RU003755"/>
    </source>
</evidence>
<dbReference type="InterPro" id="IPR018456">
    <property type="entry name" value="PTR2_symporter_CS"/>
</dbReference>
<evidence type="ECO:0000256" key="2">
    <source>
        <dbReference type="ARBA" id="ARBA00005982"/>
    </source>
</evidence>